<comment type="similarity">
    <text evidence="1">Belongs to the totiviridae RNA-directed RNA polymerase family.</text>
</comment>
<evidence type="ECO:0000256" key="3">
    <source>
        <dbReference type="ARBA" id="ARBA00022679"/>
    </source>
</evidence>
<keyword evidence="7" id="KW-0693">Viral RNA replication</keyword>
<evidence type="ECO:0000256" key="2">
    <source>
        <dbReference type="ARBA" id="ARBA00022484"/>
    </source>
</evidence>
<reference evidence="8" key="1">
    <citation type="submission" date="2023-06" db="EMBL/GenBank/DDBJ databases">
        <authorList>
            <person name="Shi N.J."/>
            <person name="Zhu Q.Y."/>
            <person name="Wang P."/>
            <person name="Huang B."/>
        </authorList>
    </citation>
    <scope>NUCLEOTIDE SEQUENCE</scope>
    <source>
        <strain evidence="8">RCEF 6864</strain>
    </source>
</reference>
<accession>A0AA51E1Q9</accession>
<dbReference type="InterPro" id="IPR001795">
    <property type="entry name" value="RNA-dir_pol_luteovirus"/>
</dbReference>
<keyword evidence="4 7" id="KW-0548">Nucleotidyltransferase</keyword>
<evidence type="ECO:0000313" key="8">
    <source>
        <dbReference type="EMBL" id="WMJ90928.1"/>
    </source>
</evidence>
<evidence type="ECO:0000256" key="5">
    <source>
        <dbReference type="ARBA" id="ARBA00022741"/>
    </source>
</evidence>
<evidence type="ECO:0000256" key="1">
    <source>
        <dbReference type="ARBA" id="ARBA00010455"/>
    </source>
</evidence>
<dbReference type="GO" id="GO:0003723">
    <property type="term" value="F:RNA binding"/>
    <property type="evidence" value="ECO:0007669"/>
    <property type="project" value="InterPro"/>
</dbReference>
<dbReference type="SUPFAM" id="SSF56672">
    <property type="entry name" value="DNA/RNA polymerases"/>
    <property type="match status" value="1"/>
</dbReference>
<sequence length="834" mass="90953">MSTITDPSTFGAIGKCLSELLTGYGMNKLPRTGSFISRLVTLQNSFSALRHAHPLLPAAANLLLLDFPLQTDMGFPDFLSLIRSSYSLPPLFDSLCISLFPEQPPTLSGVAHGRLVKRLVRSSELRDSLFPRKRLIAGETKTNVTLGGCIRSAQRLLGSHKTALILRSCVNLHSDHVCGILIFCFCIYRRLGEGALGIALFLASHPKEAKFATMVLKALGLNSTDWGALFCEIQSISGRATGQVDAAAEALRRCNAANLVDELIDVDPDTLREHVRSILRTELPHGCQVPSLDEFWTSRWLWCVNGSHTSASSDALGIDRDFIASTHDRVYRRAASETVAHEPISSWNGYTSVSASQKLEHGKTRVILACDTRSYFAFSWVLGSVQKAWRNSRVILDPGTGGHLGMAQRIIKAQRGGGVNLMLDYDDFNSHHSSRVMAMVFDELCSHVGMPGWYRETLVKSFDRIYYTDASGRHKIAGTLMSGHRATTFINSVLNAAYIRAAIGGGRFDAMLSLHTGDDVYIRCNTLADCAQILESTARYGCRMNPAKQSIGFQSAEFLRMGIRGDKAYGYLARSISSLVSGNWSSNDPLAPLDSLQTLITGCRAVINRSGVVDVAGFIGPALRYPPQQISNRTLIELLRGEVALEGSPVFNTQGRIQNYAAYVPRADELPIPSSWKRHATTDYLSYHVSPIEAAALEWSGADAPSLLIASSYSKGLNKVGAAPLPPVSFKRLPVKHARGFVCATDLSRRDNNPGVLTKYPVINLIKSRLTTEAILDLLVSELGYRPDGDPTVVAFGGEAESKCIYGTLSYPDAAAFSKLTTAGNIYTLFSIAM</sequence>
<comment type="catalytic activity">
    <reaction evidence="6 7">
        <text>RNA(n) + a ribonucleoside 5'-triphosphate = RNA(n+1) + diphosphate</text>
        <dbReference type="Rhea" id="RHEA:21248"/>
        <dbReference type="Rhea" id="RHEA-COMP:14527"/>
        <dbReference type="Rhea" id="RHEA-COMP:17342"/>
        <dbReference type="ChEBI" id="CHEBI:33019"/>
        <dbReference type="ChEBI" id="CHEBI:61557"/>
        <dbReference type="ChEBI" id="CHEBI:140395"/>
        <dbReference type="EC" id="2.7.7.48"/>
    </reaction>
</comment>
<organism evidence="8">
    <name type="scientific">Beauveria bassiana victorivirus 2</name>
    <dbReference type="NCBI Taxonomy" id="3071799"/>
    <lineage>
        <taxon>Viruses</taxon>
        <taxon>Riboviria</taxon>
        <taxon>Orthornavirae</taxon>
        <taxon>Duplornaviricota</taxon>
        <taxon>Chrymotiviricetes</taxon>
        <taxon>Ghabrivirales</taxon>
        <taxon>Alphatotivirineae</taxon>
        <taxon>Pseudototiviridae</taxon>
        <taxon>Victorivirus</taxon>
    </lineage>
</organism>
<dbReference type="GO" id="GO:0003968">
    <property type="term" value="F:RNA-directed RNA polymerase activity"/>
    <property type="evidence" value="ECO:0007669"/>
    <property type="project" value="UniProtKB-KW"/>
</dbReference>
<protein>
    <recommendedName>
        <fullName evidence="7">RNA-directed RNA polymerase</fullName>
        <ecNumber evidence="7">2.7.7.48</ecNumber>
    </recommendedName>
</protein>
<keyword evidence="5 7" id="KW-0547">Nucleotide-binding</keyword>
<evidence type="ECO:0000256" key="6">
    <source>
        <dbReference type="ARBA" id="ARBA00048744"/>
    </source>
</evidence>
<dbReference type="GO" id="GO:0000166">
    <property type="term" value="F:nucleotide binding"/>
    <property type="evidence" value="ECO:0007669"/>
    <property type="project" value="UniProtKB-KW"/>
</dbReference>
<dbReference type="InterPro" id="IPR043502">
    <property type="entry name" value="DNA/RNA_pol_sf"/>
</dbReference>
<dbReference type="EMBL" id="OR126353">
    <property type="protein sequence ID" value="WMJ90928.1"/>
    <property type="molecule type" value="Genomic_RNA"/>
</dbReference>
<evidence type="ECO:0000256" key="4">
    <source>
        <dbReference type="ARBA" id="ARBA00022695"/>
    </source>
</evidence>
<keyword evidence="3 7" id="KW-0808">Transferase</keyword>
<dbReference type="EC" id="2.7.7.48" evidence="7"/>
<name>A0AA51E1Q9_9VIRU</name>
<proteinExistence type="inferred from homology"/>
<keyword evidence="2 7" id="KW-0696">RNA-directed RNA polymerase</keyword>
<dbReference type="Pfam" id="PF02123">
    <property type="entry name" value="RdRP_4"/>
    <property type="match status" value="1"/>
</dbReference>
<dbReference type="GO" id="GO:0006351">
    <property type="term" value="P:DNA-templated transcription"/>
    <property type="evidence" value="ECO:0007669"/>
    <property type="project" value="InterPro"/>
</dbReference>
<evidence type="ECO:0000256" key="7">
    <source>
        <dbReference type="RuleBase" id="RU364050"/>
    </source>
</evidence>